<evidence type="ECO:0000256" key="3">
    <source>
        <dbReference type="ARBA" id="ARBA00022692"/>
    </source>
</evidence>
<dbReference type="Pfam" id="PF01925">
    <property type="entry name" value="TauE"/>
    <property type="match status" value="1"/>
</dbReference>
<comment type="subcellular location">
    <subcellularLocation>
        <location evidence="6">Cell membrane</location>
        <topology evidence="6">Multi-pass membrane protein</topology>
    </subcellularLocation>
    <subcellularLocation>
        <location evidence="1">Membrane</location>
        <topology evidence="1">Multi-pass membrane protein</topology>
    </subcellularLocation>
</comment>
<reference evidence="8" key="1">
    <citation type="submission" date="2015-10" db="EMBL/GenBank/DDBJ databases">
        <title>Complete Genome Sequence of Aeromonas schubertii strain WL1483.</title>
        <authorList>
            <person name="Liu L."/>
        </authorList>
    </citation>
    <scope>NUCLEOTIDE SEQUENCE [LARGE SCALE GENOMIC DNA]</scope>
    <source>
        <strain evidence="8">WL1483</strain>
    </source>
</reference>
<name>A0A0S2SFX7_9GAMM</name>
<sequence length="262" mass="27263">MLFLGYLLLGACAGMLAGLFGIGGGLIIVPVLVATFRLQGVHPDVITHLALGTSMLTMIFTGVSSLRVHQKRGAVDWPLIRQLAVGMILGGWLGGLTASLLPATTLNLIIGIFAWTMALQMGLSLQPKGGRPLPGRAGNGVAGLVIGWMSAIFGIGGGSLTVPYLSWCSVPMSRAVAVSAACSLPIALSGSLSYLYAGWGDGDLPEWSVGYVYLPALLGIVLTSTLFARIGARLAHRLPPKCLKQGFACLLLVVGAKFMLFS</sequence>
<organism evidence="7 8">
    <name type="scientific">Aeromonas schubertii</name>
    <dbReference type="NCBI Taxonomy" id="652"/>
    <lineage>
        <taxon>Bacteria</taxon>
        <taxon>Pseudomonadati</taxon>
        <taxon>Pseudomonadota</taxon>
        <taxon>Gammaproteobacteria</taxon>
        <taxon>Aeromonadales</taxon>
        <taxon>Aeromonadaceae</taxon>
        <taxon>Aeromonas</taxon>
    </lineage>
</organism>
<evidence type="ECO:0000256" key="2">
    <source>
        <dbReference type="ARBA" id="ARBA00009142"/>
    </source>
</evidence>
<evidence type="ECO:0000256" key="1">
    <source>
        <dbReference type="ARBA" id="ARBA00004141"/>
    </source>
</evidence>
<dbReference type="Proteomes" id="UP000058114">
    <property type="component" value="Chromosome"/>
</dbReference>
<comment type="similarity">
    <text evidence="2 6">Belongs to the 4-toluene sulfonate uptake permease (TSUP) (TC 2.A.102) family.</text>
</comment>
<feature type="transmembrane region" description="Helical" evidence="6">
    <location>
        <begin position="83"/>
        <end position="101"/>
    </location>
</feature>
<dbReference type="GO" id="GO:0005886">
    <property type="term" value="C:plasma membrane"/>
    <property type="evidence" value="ECO:0007669"/>
    <property type="project" value="UniProtKB-SubCell"/>
</dbReference>
<accession>A0A0S2SFX7</accession>
<keyword evidence="3 6" id="KW-0812">Transmembrane</keyword>
<dbReference type="PANTHER" id="PTHR43483">
    <property type="entry name" value="MEMBRANE TRANSPORTER PROTEIN HI_0806-RELATED"/>
    <property type="match status" value="1"/>
</dbReference>
<dbReference type="EMBL" id="CP013067">
    <property type="protein sequence ID" value="ALP40628.1"/>
    <property type="molecule type" value="Genomic_DNA"/>
</dbReference>
<dbReference type="KEGG" id="asr:WL1483_1209"/>
<protein>
    <recommendedName>
        <fullName evidence="6">Probable membrane transporter protein</fullName>
    </recommendedName>
</protein>
<evidence type="ECO:0000256" key="5">
    <source>
        <dbReference type="ARBA" id="ARBA00023136"/>
    </source>
</evidence>
<feature type="transmembrane region" description="Helical" evidence="6">
    <location>
        <begin position="6"/>
        <end position="33"/>
    </location>
</feature>
<feature type="transmembrane region" description="Helical" evidence="6">
    <location>
        <begin position="145"/>
        <end position="165"/>
    </location>
</feature>
<evidence type="ECO:0000256" key="4">
    <source>
        <dbReference type="ARBA" id="ARBA00022989"/>
    </source>
</evidence>
<evidence type="ECO:0000313" key="8">
    <source>
        <dbReference type="Proteomes" id="UP000058114"/>
    </source>
</evidence>
<dbReference type="AlphaFoldDB" id="A0A0S2SFX7"/>
<feature type="transmembrane region" description="Helical" evidence="6">
    <location>
        <begin position="45"/>
        <end position="63"/>
    </location>
</feature>
<keyword evidence="5 6" id="KW-0472">Membrane</keyword>
<evidence type="ECO:0000313" key="7">
    <source>
        <dbReference type="EMBL" id="ALP40628.1"/>
    </source>
</evidence>
<keyword evidence="4 6" id="KW-1133">Transmembrane helix</keyword>
<dbReference type="RefSeq" id="WP_060586708.1">
    <property type="nucleotide sequence ID" value="NZ_CP013067.1"/>
</dbReference>
<keyword evidence="6" id="KW-1003">Cell membrane</keyword>
<evidence type="ECO:0000256" key="6">
    <source>
        <dbReference type="RuleBase" id="RU363041"/>
    </source>
</evidence>
<feature type="transmembrane region" description="Helical" evidence="6">
    <location>
        <begin position="177"/>
        <end position="199"/>
    </location>
</feature>
<proteinExistence type="inferred from homology"/>
<dbReference type="InterPro" id="IPR002781">
    <property type="entry name" value="TM_pro_TauE-like"/>
</dbReference>
<dbReference type="PANTHER" id="PTHR43483:SF3">
    <property type="entry name" value="MEMBRANE TRANSPORTER PROTEIN HI_0806-RELATED"/>
    <property type="match status" value="1"/>
</dbReference>
<dbReference type="PATRIC" id="fig|652.5.peg.2676"/>
<feature type="transmembrane region" description="Helical" evidence="6">
    <location>
        <begin position="108"/>
        <end position="125"/>
    </location>
</feature>
<reference evidence="7 8" key="2">
    <citation type="journal article" date="2016" name="Genome Announc.">
        <title>Complete Genome Sequence of the Highly Virulent Aeromonas schubertii Strain WL1483, Isolated from Diseased Snakehead Fish (Channa argus) in China.</title>
        <authorList>
            <person name="Liu L."/>
            <person name="Li N."/>
            <person name="Zhang D."/>
            <person name="Fu X."/>
            <person name="Shi C."/>
            <person name="Lin Q."/>
            <person name="Hao G."/>
        </authorList>
    </citation>
    <scope>NUCLEOTIDE SEQUENCE [LARGE SCALE GENOMIC DNA]</scope>
    <source>
        <strain evidence="7 8">WL1483</strain>
    </source>
</reference>
<feature type="transmembrane region" description="Helical" evidence="6">
    <location>
        <begin position="211"/>
        <end position="230"/>
    </location>
</feature>
<gene>
    <name evidence="7" type="ORF">WL1483_1209</name>
</gene>